<dbReference type="InterPro" id="IPR012334">
    <property type="entry name" value="Pectin_lyas_fold"/>
</dbReference>
<feature type="domain" description="Secretion system C-terminal sorting" evidence="1">
    <location>
        <begin position="963"/>
        <end position="1034"/>
    </location>
</feature>
<name>A0A937AHV9_9BACT</name>
<organism evidence="2 3">
    <name type="scientific">Marivirga atlantica</name>
    <dbReference type="NCBI Taxonomy" id="1548457"/>
    <lineage>
        <taxon>Bacteria</taxon>
        <taxon>Pseudomonadati</taxon>
        <taxon>Bacteroidota</taxon>
        <taxon>Cytophagia</taxon>
        <taxon>Cytophagales</taxon>
        <taxon>Marivirgaceae</taxon>
        <taxon>Marivirga</taxon>
    </lineage>
</organism>
<accession>A0A937AHV9</accession>
<evidence type="ECO:0000313" key="2">
    <source>
        <dbReference type="EMBL" id="MBL0766724.1"/>
    </source>
</evidence>
<comment type="caution">
    <text evidence="2">The sequence shown here is derived from an EMBL/GenBank/DDBJ whole genome shotgun (WGS) entry which is preliminary data.</text>
</comment>
<dbReference type="InterPro" id="IPR026444">
    <property type="entry name" value="Secre_tail"/>
</dbReference>
<sequence>MKYLHKYILFLLPIFFLLISNADAQSIIHLQNWEGQAGAGGWFGFETTDNNFARGTDASGVFQGNKAIYISDDESTYGYNETVADEAYLQKNVDFPSSATYNIELSFTWKCVGEVGYDYMKVYLVDRSLGNPTESAIAAHSGTVIPLNSGNEFSGQSTFTTYNETLPTSIEGRTDLQLVFTWTNDNNTTNGVPAAIDNIILSLGPVPSSLSGDYLVGSDASAFFPTLTDATYFLNSFGVSGDTRFLLTDETYDANEAFPIQIDNFNNNPPSPSSNSFSLTIEPQTGVTPIIEGALSGNTLYDGAYKGLLTLSRADNVTLESLEVINNNTAQPIGVFIASASGSFNENINISNCTIEVANAASGSSIGLLAIQESFTSNNGGFDNISIDNNTFRNGDYGIYFDGGSAGSLNGSRVSITNNNMNQAGADALDNMGIYVEAIDDLLISGNNIGNFDGTDNERDYGIYVASAVRNSLIEKNEIHDLSYTGSAGYTGIGIRITSAGTNASLEVSNNLIYQIDGDGDDISSFPLYNPTGILLTGTQSGIDIYNNSIYLDGNTVNRTNAISSCIYIAANSSADIRNNNLVNNLGLTASTGRGSYGIVLSTNASQLEAENYNNIYVNATGNGTNRIGRVGSTDYATLSNWKGLSTNNSSDISADPGFSSITNLQPDESNPNSWYVNGTGVQISTVTDDFTGSSRSTTLANGAPDIGAYEINPSATPNDAVVTGSHTLGGTETFTVGNRTIARITWGGSGTLPTLNYMKYYSGNNPPNIYPASAKYMNCYFDISALGGSGYSYEIEFLYDEALSGTVAAESDLRLAKNDGSGWNTYSSVSPVVSSNSISVSGLSSFSSFTGTDVNNPLPVELLYFDAIKENDYVLLEWETASEKDNDYFQIERSEDGITFDTIGKVSGAGNSKVNTSYSFKDVETLEAKTYYRLKQVDFDGDFEYSPVVSVGGQNMNNKLELYPNPANDFINLRSSIVNQDLKNIQLTLYTVDGQLINENNYSFELLNNEIYISINTLSKGIYLLEAKSNDFTEIIRFIKQ</sequence>
<dbReference type="NCBIfam" id="TIGR04183">
    <property type="entry name" value="Por_Secre_tail"/>
    <property type="match status" value="1"/>
</dbReference>
<dbReference type="AlphaFoldDB" id="A0A937AHV9"/>
<dbReference type="Gene3D" id="2.160.20.10">
    <property type="entry name" value="Single-stranded right-handed beta-helix, Pectin lyase-like"/>
    <property type="match status" value="1"/>
</dbReference>
<dbReference type="Pfam" id="PF18962">
    <property type="entry name" value="Por_Secre_tail"/>
    <property type="match status" value="1"/>
</dbReference>
<dbReference type="RefSeq" id="WP_201923579.1">
    <property type="nucleotide sequence ID" value="NZ_JAERQG010000004.1"/>
</dbReference>
<gene>
    <name evidence="2" type="ORF">JKP34_15765</name>
</gene>
<dbReference type="SMART" id="SM00710">
    <property type="entry name" value="PbH1"/>
    <property type="match status" value="9"/>
</dbReference>
<evidence type="ECO:0000313" key="3">
    <source>
        <dbReference type="Proteomes" id="UP000642920"/>
    </source>
</evidence>
<dbReference type="Proteomes" id="UP000642920">
    <property type="component" value="Unassembled WGS sequence"/>
</dbReference>
<reference evidence="2" key="1">
    <citation type="submission" date="2021-01" db="EMBL/GenBank/DDBJ databases">
        <title>Marivirga sp. nov., isolated from intertidal surface sediments.</title>
        <authorList>
            <person name="Zhang M."/>
        </authorList>
    </citation>
    <scope>NUCLEOTIDE SEQUENCE</scope>
    <source>
        <strain evidence="2">SM1354</strain>
    </source>
</reference>
<keyword evidence="3" id="KW-1185">Reference proteome</keyword>
<dbReference type="InterPro" id="IPR011050">
    <property type="entry name" value="Pectin_lyase_fold/virulence"/>
</dbReference>
<evidence type="ECO:0000259" key="1">
    <source>
        <dbReference type="Pfam" id="PF18962"/>
    </source>
</evidence>
<proteinExistence type="predicted"/>
<protein>
    <submittedName>
        <fullName evidence="2">T9SS type A sorting domain-containing protein</fullName>
    </submittedName>
</protein>
<dbReference type="EMBL" id="JAERQG010000004">
    <property type="protein sequence ID" value="MBL0766724.1"/>
    <property type="molecule type" value="Genomic_DNA"/>
</dbReference>
<dbReference type="Gene3D" id="2.60.40.10">
    <property type="entry name" value="Immunoglobulins"/>
    <property type="match status" value="1"/>
</dbReference>
<dbReference type="InterPro" id="IPR013783">
    <property type="entry name" value="Ig-like_fold"/>
</dbReference>
<dbReference type="InterPro" id="IPR006626">
    <property type="entry name" value="PbH1"/>
</dbReference>
<dbReference type="SUPFAM" id="SSF51126">
    <property type="entry name" value="Pectin lyase-like"/>
    <property type="match status" value="1"/>
</dbReference>